<dbReference type="STRING" id="645134.A0A0L0H6A9"/>
<dbReference type="AlphaFoldDB" id="A0A0L0H6A9"/>
<dbReference type="EMBL" id="KQ257470">
    <property type="protein sequence ID" value="KNC96253.1"/>
    <property type="molecule type" value="Genomic_DNA"/>
</dbReference>
<dbReference type="Proteomes" id="UP000053201">
    <property type="component" value="Unassembled WGS sequence"/>
</dbReference>
<dbReference type="Gene3D" id="3.40.50.720">
    <property type="entry name" value="NAD(P)-binding Rossmann-like Domain"/>
    <property type="match status" value="1"/>
</dbReference>
<keyword evidence="5" id="KW-0472">Membrane</keyword>
<evidence type="ECO:0000256" key="5">
    <source>
        <dbReference type="SAM" id="Phobius"/>
    </source>
</evidence>
<proteinExistence type="inferred from homology"/>
<dbReference type="InterPro" id="IPR002347">
    <property type="entry name" value="SDR_fam"/>
</dbReference>
<dbReference type="InterPro" id="IPR020904">
    <property type="entry name" value="Sc_DH/Rdtase_CS"/>
</dbReference>
<dbReference type="SUPFAM" id="SSF51735">
    <property type="entry name" value="NAD(P)-binding Rossmann-fold domains"/>
    <property type="match status" value="1"/>
</dbReference>
<gene>
    <name evidence="6" type="ORF">SPPG_08405</name>
</gene>
<dbReference type="PANTHER" id="PTHR44196">
    <property type="entry name" value="DEHYDROGENASE/REDUCTASE SDR FAMILY MEMBER 7B"/>
    <property type="match status" value="1"/>
</dbReference>
<reference evidence="6 7" key="1">
    <citation type="submission" date="2009-08" db="EMBL/GenBank/DDBJ databases">
        <title>The Genome Sequence of Spizellomyces punctatus strain DAOM BR117.</title>
        <authorList>
            <consortium name="The Broad Institute Genome Sequencing Platform"/>
            <person name="Russ C."/>
            <person name="Cuomo C."/>
            <person name="Shea T."/>
            <person name="Young S.K."/>
            <person name="Zeng Q."/>
            <person name="Koehrsen M."/>
            <person name="Haas B."/>
            <person name="Borodovsky M."/>
            <person name="Guigo R."/>
            <person name="Alvarado L."/>
            <person name="Berlin A."/>
            <person name="Bochicchio J."/>
            <person name="Borenstein D."/>
            <person name="Chapman S."/>
            <person name="Chen Z."/>
            <person name="Engels R."/>
            <person name="Freedman E."/>
            <person name="Gellesch M."/>
            <person name="Goldberg J."/>
            <person name="Griggs A."/>
            <person name="Gujja S."/>
            <person name="Heiman D."/>
            <person name="Hepburn T."/>
            <person name="Howarth C."/>
            <person name="Jen D."/>
            <person name="Larson L."/>
            <person name="Lewis B."/>
            <person name="Mehta T."/>
            <person name="Park D."/>
            <person name="Pearson M."/>
            <person name="Roberts A."/>
            <person name="Saif S."/>
            <person name="Shenoy N."/>
            <person name="Sisk P."/>
            <person name="Stolte C."/>
            <person name="Sykes S."/>
            <person name="Thomson T."/>
            <person name="Walk T."/>
            <person name="White J."/>
            <person name="Yandava C."/>
            <person name="Burger G."/>
            <person name="Gray M.W."/>
            <person name="Holland P.W.H."/>
            <person name="King N."/>
            <person name="Lang F.B.F."/>
            <person name="Roger A.J."/>
            <person name="Ruiz-Trillo I."/>
            <person name="Lander E."/>
            <person name="Nusbaum C."/>
        </authorList>
    </citation>
    <scope>NUCLEOTIDE SEQUENCE [LARGE SCALE GENOMIC DNA]</scope>
    <source>
        <strain evidence="6 7">DAOM BR117</strain>
    </source>
</reference>
<comment type="function">
    <text evidence="4">Putative oxidoreductase.</text>
</comment>
<evidence type="ECO:0000313" key="7">
    <source>
        <dbReference type="Proteomes" id="UP000053201"/>
    </source>
</evidence>
<dbReference type="InterPro" id="IPR036291">
    <property type="entry name" value="NAD(P)-bd_dom_sf"/>
</dbReference>
<dbReference type="VEuPathDB" id="FungiDB:SPPG_08405"/>
<dbReference type="eggNOG" id="KOG1205">
    <property type="taxonomic scope" value="Eukaryota"/>
</dbReference>
<protein>
    <submittedName>
        <fullName evidence="6">Uncharacterized protein</fullName>
    </submittedName>
</protein>
<dbReference type="OrthoDB" id="6251714at2759"/>
<dbReference type="GO" id="GO:0016020">
    <property type="term" value="C:membrane"/>
    <property type="evidence" value="ECO:0007669"/>
    <property type="project" value="TreeGrafter"/>
</dbReference>
<dbReference type="InParanoid" id="A0A0L0H6A9"/>
<evidence type="ECO:0000313" key="6">
    <source>
        <dbReference type="EMBL" id="KNC96253.1"/>
    </source>
</evidence>
<name>A0A0L0H6A9_SPIPD</name>
<comment type="similarity">
    <text evidence="1">Belongs to the short-chain dehydrogenases/reductases (SDR) family.</text>
</comment>
<feature type="transmembrane region" description="Helical" evidence="5">
    <location>
        <begin position="9"/>
        <end position="32"/>
    </location>
</feature>
<evidence type="ECO:0000256" key="1">
    <source>
        <dbReference type="ARBA" id="ARBA00006484"/>
    </source>
</evidence>
<keyword evidence="7" id="KW-1185">Reference proteome</keyword>
<accession>A0A0L0H6A9</accession>
<dbReference type="PRINTS" id="PR00081">
    <property type="entry name" value="GDHRDH"/>
</dbReference>
<keyword evidence="3" id="KW-0560">Oxidoreductase</keyword>
<dbReference type="GO" id="GO:0016491">
    <property type="term" value="F:oxidoreductase activity"/>
    <property type="evidence" value="ECO:0007669"/>
    <property type="project" value="UniProtKB-KW"/>
</dbReference>
<keyword evidence="5" id="KW-1133">Transmembrane helix</keyword>
<evidence type="ECO:0000256" key="4">
    <source>
        <dbReference type="ARBA" id="ARBA00037096"/>
    </source>
</evidence>
<sequence>MAIIDAIEAIFLAFLAVIANLFAGMIAGVLLVKEIVFKVFGLNKPVPHPRSILITGASSGIGAELAVRYAKPRTRLILVARNVTRLEKVKKQCEEKGATVEIASLDMSDSKAVKSYMEEVDKRVNIDLVVANAGISMTPPKEGELFSDAAQRLFDVNVFGVFHTIAPIMEGMRHRGRGQVAIMSSLSGIFSHPNLSYYGASKSALVAFSRHFRPVAAEQGIRLTCICPGFVETPLVQEMRDAGGKLPGFAVMDVKAAAKVITKGLERDRPVIIFPAIQYWPVHMTSTMPPFIQAFWNYMALKYPLAGSRQS</sequence>
<keyword evidence="5" id="KW-0812">Transmembrane</keyword>
<evidence type="ECO:0000256" key="2">
    <source>
        <dbReference type="ARBA" id="ARBA00022857"/>
    </source>
</evidence>
<dbReference type="GeneID" id="27691573"/>
<dbReference type="RefSeq" id="XP_016604293.1">
    <property type="nucleotide sequence ID" value="XM_016756563.1"/>
</dbReference>
<evidence type="ECO:0000256" key="3">
    <source>
        <dbReference type="ARBA" id="ARBA00023002"/>
    </source>
</evidence>
<dbReference type="PROSITE" id="PS00061">
    <property type="entry name" value="ADH_SHORT"/>
    <property type="match status" value="1"/>
</dbReference>
<dbReference type="PANTHER" id="PTHR44196:SF1">
    <property type="entry name" value="DEHYDROGENASE_REDUCTASE SDR FAMILY MEMBER 7B"/>
    <property type="match status" value="1"/>
</dbReference>
<keyword evidence="2" id="KW-0521">NADP</keyword>
<organism evidence="6 7">
    <name type="scientific">Spizellomyces punctatus (strain DAOM BR117)</name>
    <dbReference type="NCBI Taxonomy" id="645134"/>
    <lineage>
        <taxon>Eukaryota</taxon>
        <taxon>Fungi</taxon>
        <taxon>Fungi incertae sedis</taxon>
        <taxon>Chytridiomycota</taxon>
        <taxon>Chytridiomycota incertae sedis</taxon>
        <taxon>Chytridiomycetes</taxon>
        <taxon>Spizellomycetales</taxon>
        <taxon>Spizellomycetaceae</taxon>
        <taxon>Spizellomyces</taxon>
    </lineage>
</organism>
<dbReference type="Pfam" id="PF00106">
    <property type="entry name" value="adh_short"/>
    <property type="match status" value="1"/>
</dbReference>
<dbReference type="OMA" id="VIKGWRP"/>